<evidence type="ECO:0000256" key="1">
    <source>
        <dbReference type="SAM" id="MobiDB-lite"/>
    </source>
</evidence>
<dbReference type="EMBL" id="UINC01002193">
    <property type="protein sequence ID" value="SUZ93983.1"/>
    <property type="molecule type" value="Genomic_DNA"/>
</dbReference>
<gene>
    <name evidence="3" type="ORF">METZ01_LOCUS46837</name>
</gene>
<feature type="region of interest" description="Disordered" evidence="1">
    <location>
        <begin position="680"/>
        <end position="700"/>
    </location>
</feature>
<dbReference type="GO" id="GO:0006508">
    <property type="term" value="P:proteolysis"/>
    <property type="evidence" value="ECO:0007669"/>
    <property type="project" value="InterPro"/>
</dbReference>
<feature type="domain" description="Peptidase M14" evidence="2">
    <location>
        <begin position="64"/>
        <end position="222"/>
    </location>
</feature>
<dbReference type="SUPFAM" id="SSF52317">
    <property type="entry name" value="Class I glutamine amidotransferase-like"/>
    <property type="match status" value="1"/>
</dbReference>
<evidence type="ECO:0000313" key="3">
    <source>
        <dbReference type="EMBL" id="SUZ93983.1"/>
    </source>
</evidence>
<dbReference type="GO" id="GO:0004181">
    <property type="term" value="F:metallocarboxypeptidase activity"/>
    <property type="evidence" value="ECO:0007669"/>
    <property type="project" value="InterPro"/>
</dbReference>
<organism evidence="3">
    <name type="scientific">marine metagenome</name>
    <dbReference type="NCBI Taxonomy" id="408172"/>
    <lineage>
        <taxon>unclassified sequences</taxon>
        <taxon>metagenomes</taxon>
        <taxon>ecological metagenomes</taxon>
    </lineage>
</organism>
<dbReference type="Pfam" id="PF00246">
    <property type="entry name" value="Peptidase_M14"/>
    <property type="match status" value="1"/>
</dbReference>
<dbReference type="Gene3D" id="3.40.630.10">
    <property type="entry name" value="Zn peptidases"/>
    <property type="match status" value="1"/>
</dbReference>
<dbReference type="CDD" id="cd06240">
    <property type="entry name" value="M14-like"/>
    <property type="match status" value="1"/>
</dbReference>
<reference evidence="3" key="1">
    <citation type="submission" date="2018-05" db="EMBL/GenBank/DDBJ databases">
        <authorList>
            <person name="Lanie J.A."/>
            <person name="Ng W.-L."/>
            <person name="Kazmierczak K.M."/>
            <person name="Andrzejewski T.M."/>
            <person name="Davidsen T.M."/>
            <person name="Wayne K.J."/>
            <person name="Tettelin H."/>
            <person name="Glass J.I."/>
            <person name="Rusch D."/>
            <person name="Podicherti R."/>
            <person name="Tsui H.-C.T."/>
            <person name="Winkler M.E."/>
        </authorList>
    </citation>
    <scope>NUCLEOTIDE SEQUENCE</scope>
</reference>
<accession>A0A381RYI6</accession>
<dbReference type="InterPro" id="IPR029062">
    <property type="entry name" value="Class_I_gatase-like"/>
</dbReference>
<dbReference type="InterPro" id="IPR000834">
    <property type="entry name" value="Peptidase_M14"/>
</dbReference>
<dbReference type="Gene3D" id="3.40.50.880">
    <property type="match status" value="1"/>
</dbReference>
<dbReference type="GO" id="GO:0008270">
    <property type="term" value="F:zinc ion binding"/>
    <property type="evidence" value="ECO:0007669"/>
    <property type="project" value="InterPro"/>
</dbReference>
<dbReference type="AlphaFoldDB" id="A0A381RYI6"/>
<protein>
    <recommendedName>
        <fullName evidence="2">Peptidase M14 domain-containing protein</fullName>
    </recommendedName>
</protein>
<evidence type="ECO:0000259" key="2">
    <source>
        <dbReference type="Pfam" id="PF00246"/>
    </source>
</evidence>
<proteinExistence type="predicted"/>
<dbReference type="SUPFAM" id="SSF53187">
    <property type="entry name" value="Zn-dependent exopeptidases"/>
    <property type="match status" value="1"/>
</dbReference>
<sequence>MRLSRFSQRFAVVLIVFTTVLGLRAEAVFGQTIPSPEEFFGFQMGADRKLARWDKLVEYYELLGRQSARLEVVHMGPTTLGNPFLALFISSPNNLAHLEELRQINVRLNDPRGVSEENIERAIANGKAVVVQSMGLHSSEVGSSQMAAELMYDLVTRTDPEMLRILDETVAIMIPCFNPDGEIMVTDWYNENVGTDYEGSGLPWLYHHYIGHDNNRDAFQQNTIESQYGAKLLFRDWIPQAYIDHHQMGAYGARIYVPPYAEPIRPSADPLVWREMSWYGAHIAYKEEEAGKAGVVNAAIYSGWGHFGFHWITPFHNIAGMLTESASARLATPLFVHPDQLNGSRGLPEYEAQTTFPNPWQGGWWHVRDIVEQQKIAAVATLDIAARHRSTVLRNAYLKASRQIERGRSMSPVAFVIPAEQHDPLTATKMVNKLLGQGIEVQQASSEFNHEGRVYGAGSFVVSMAQPKRGVVRWLLGRTFYPDNTYTRNRDGSPIRPYDMSTDTMAEFMGVRVDPINSTVNRQLETVDKPFSPAGEVTRGEFGFVLDGRLNDSFKAANLLLAKNVEVRRVTTAGEGVRIGDFIVATSAADTILAEVAQTTGVDFLALDTNVRNLSQILRPSRLGMYQRYYGGNMDEGWTRWLLEAFAFPYDTLMDTAITDGNLNDAYDVIVLPADGVARMTGEPSETSGRGGSRPEDYPPAYRSGFGDEGVAALEAFVKNGGTLVTFAQAGDLPIQKFGLPVRNLLAGLSSTEFWSPGSTLKVNIDRTNTLTYGMPAQGLATFLGGNQVYEVVATPRNDRVKRLVTFVDRDILQSGWLIGEDVIAEKAAMVSVQHGLGQVVLIGFRVQHRAQTHGTFKLFFNALIGARVP</sequence>
<name>A0A381RYI6_9ZZZZ</name>